<dbReference type="OrthoDB" id="544175at2759"/>
<dbReference type="InterPro" id="IPR000048">
    <property type="entry name" value="IQ_motif_EF-hand-BS"/>
</dbReference>
<dbReference type="Pfam" id="PF07889">
    <property type="entry name" value="DUF1664"/>
    <property type="match status" value="1"/>
</dbReference>
<gene>
    <name evidence="3" type="ORF">NE237_031868</name>
</gene>
<dbReference type="PROSITE" id="PS51035">
    <property type="entry name" value="BAG"/>
    <property type="match status" value="1"/>
</dbReference>
<dbReference type="Pfam" id="PF02179">
    <property type="entry name" value="BAG"/>
    <property type="match status" value="1"/>
</dbReference>
<evidence type="ECO:0000256" key="1">
    <source>
        <dbReference type="SAM" id="Phobius"/>
    </source>
</evidence>
<dbReference type="PANTHER" id="PTHR46667:SF1">
    <property type="entry name" value="OS09G0482740 PROTEIN"/>
    <property type="match status" value="1"/>
</dbReference>
<accession>A0A9Q0L300</accession>
<evidence type="ECO:0000259" key="2">
    <source>
        <dbReference type="PROSITE" id="PS51035"/>
    </source>
</evidence>
<sequence>MAMQTGVSTSKVLVLVGAGLTGSVILRGGGLSDVLLQLQELIKGVNEGQISPNRYDTSLLAAQIRQLAQEIRELTSSGPVTIFNGNSDSSGKFASYIMPAAALGAMGYCYMWWKGWSFSDVMFVTKRNMANAVANVSKQLEQVSAALASTKRHLTLKLENLDEKMVEQKEVSKLIMNEVNGVKFDLSQIGFDIETIQNMVSGLEGKIGLIESKQDVTNSGLWYLCQSVGGIKEGHNAKLLQDGSVKPPPEHAPLSYEEKSSLKGLQFIVDTTEAVEAVKYFSILSSSMKSSRKDRFSSSYTSVTYTIINRKHDQNAPPSHARTTEIPVEASSDEIPVPIDGHIPTSLQSPESAAAVKIQSAYRAHLVRRFVKRIITVNSEADRLQRLIQRQETVDAIRNDEREKVRMNEALMALLLRLDSVPGIYPAVRELRRATSRRVVELQEILDAVADSKVHDAEGFLTNWDQMIADMEEDVCRRRGGDEMERFCAEKLGFRCFERFLRGV</sequence>
<proteinExistence type="predicted"/>
<feature type="transmembrane region" description="Helical" evidence="1">
    <location>
        <begin position="12"/>
        <end position="30"/>
    </location>
</feature>
<dbReference type="InterPro" id="IPR003103">
    <property type="entry name" value="BAG_domain"/>
</dbReference>
<keyword evidence="1" id="KW-0812">Transmembrane</keyword>
<protein>
    <recommendedName>
        <fullName evidence="2">BAG domain-containing protein</fullName>
    </recommendedName>
</protein>
<dbReference type="AlphaFoldDB" id="A0A9Q0L300"/>
<comment type="caution">
    <text evidence="3">The sequence shown here is derived from an EMBL/GenBank/DDBJ whole genome shotgun (WGS) entry which is preliminary data.</text>
</comment>
<dbReference type="PANTHER" id="PTHR46667">
    <property type="entry name" value="OS05G0182700 PROTEIN"/>
    <property type="match status" value="1"/>
</dbReference>
<dbReference type="InterPro" id="IPR036533">
    <property type="entry name" value="BAG_dom_sf"/>
</dbReference>
<name>A0A9Q0L300_9MAGN</name>
<dbReference type="PROSITE" id="PS50096">
    <property type="entry name" value="IQ"/>
    <property type="match status" value="1"/>
</dbReference>
<dbReference type="EMBL" id="JAMYWD010000001">
    <property type="protein sequence ID" value="KAJ4981031.1"/>
    <property type="molecule type" value="Genomic_DNA"/>
</dbReference>
<dbReference type="Pfam" id="PF00612">
    <property type="entry name" value="IQ"/>
    <property type="match status" value="1"/>
</dbReference>
<dbReference type="CDD" id="cd23767">
    <property type="entry name" value="IQCD"/>
    <property type="match status" value="1"/>
</dbReference>
<dbReference type="SMART" id="SM00264">
    <property type="entry name" value="BAG"/>
    <property type="match status" value="1"/>
</dbReference>
<dbReference type="InterPro" id="IPR012458">
    <property type="entry name" value="DUF1664"/>
</dbReference>
<dbReference type="Gene3D" id="1.20.58.120">
    <property type="entry name" value="BAG domain"/>
    <property type="match status" value="1"/>
</dbReference>
<keyword evidence="1" id="KW-1133">Transmembrane helix</keyword>
<dbReference type="SUPFAM" id="SSF63491">
    <property type="entry name" value="BAG domain"/>
    <property type="match status" value="1"/>
</dbReference>
<dbReference type="GO" id="GO:0051087">
    <property type="term" value="F:protein-folding chaperone binding"/>
    <property type="evidence" value="ECO:0007669"/>
    <property type="project" value="InterPro"/>
</dbReference>
<keyword evidence="1" id="KW-0472">Membrane</keyword>
<evidence type="ECO:0000313" key="4">
    <source>
        <dbReference type="Proteomes" id="UP001141806"/>
    </source>
</evidence>
<dbReference type="Proteomes" id="UP001141806">
    <property type="component" value="Unassembled WGS sequence"/>
</dbReference>
<reference evidence="3" key="1">
    <citation type="journal article" date="2023" name="Plant J.">
        <title>The genome of the king protea, Protea cynaroides.</title>
        <authorList>
            <person name="Chang J."/>
            <person name="Duong T.A."/>
            <person name="Schoeman C."/>
            <person name="Ma X."/>
            <person name="Roodt D."/>
            <person name="Barker N."/>
            <person name="Li Z."/>
            <person name="Van de Peer Y."/>
            <person name="Mizrachi E."/>
        </authorList>
    </citation>
    <scope>NUCLEOTIDE SEQUENCE</scope>
    <source>
        <tissue evidence="3">Young leaves</tissue>
    </source>
</reference>
<keyword evidence="4" id="KW-1185">Reference proteome</keyword>
<organism evidence="3 4">
    <name type="scientific">Protea cynaroides</name>
    <dbReference type="NCBI Taxonomy" id="273540"/>
    <lineage>
        <taxon>Eukaryota</taxon>
        <taxon>Viridiplantae</taxon>
        <taxon>Streptophyta</taxon>
        <taxon>Embryophyta</taxon>
        <taxon>Tracheophyta</taxon>
        <taxon>Spermatophyta</taxon>
        <taxon>Magnoliopsida</taxon>
        <taxon>Proteales</taxon>
        <taxon>Proteaceae</taxon>
        <taxon>Protea</taxon>
    </lineage>
</organism>
<evidence type="ECO:0000313" key="3">
    <source>
        <dbReference type="EMBL" id="KAJ4981031.1"/>
    </source>
</evidence>
<feature type="domain" description="BAG" evidence="2">
    <location>
        <begin position="373"/>
        <end position="450"/>
    </location>
</feature>